<evidence type="ECO:0000313" key="11">
    <source>
        <dbReference type="EMBL" id="EGX88002.1"/>
    </source>
</evidence>
<dbReference type="OMA" id="QERNCPR"/>
<dbReference type="EC" id="6.3.2.6" evidence="2"/>
<dbReference type="GO" id="GO:0005524">
    <property type="term" value="F:ATP binding"/>
    <property type="evidence" value="ECO:0007669"/>
    <property type="project" value="UniProtKB-KW"/>
</dbReference>
<dbReference type="RefSeq" id="XP_006674335.1">
    <property type="nucleotide sequence ID" value="XM_006674272.1"/>
</dbReference>
<dbReference type="OrthoDB" id="9991235at2759"/>
<dbReference type="STRING" id="983644.G3JTJ8"/>
<feature type="compositionally biased region" description="Basic and acidic residues" evidence="9">
    <location>
        <begin position="139"/>
        <end position="157"/>
    </location>
</feature>
<name>G3JTJ8_CORMM</name>
<keyword evidence="5" id="KW-0547">Nucleotide-binding</keyword>
<dbReference type="EMBL" id="JH126406">
    <property type="protein sequence ID" value="EGX88002.1"/>
    <property type="molecule type" value="Genomic_DNA"/>
</dbReference>
<dbReference type="Gene3D" id="3.30.200.20">
    <property type="entry name" value="Phosphorylase Kinase, domain 1"/>
    <property type="match status" value="1"/>
</dbReference>
<dbReference type="Proteomes" id="UP000001610">
    <property type="component" value="Unassembled WGS sequence"/>
</dbReference>
<keyword evidence="4" id="KW-0436">Ligase</keyword>
<evidence type="ECO:0000259" key="10">
    <source>
        <dbReference type="Pfam" id="PF01259"/>
    </source>
</evidence>
<dbReference type="eggNOG" id="KOG2835">
    <property type="taxonomic scope" value="Eukaryota"/>
</dbReference>
<dbReference type="UniPathway" id="UPA00074">
    <property type="reaction ID" value="UER00131"/>
</dbReference>
<evidence type="ECO:0000256" key="7">
    <source>
        <dbReference type="ARBA" id="ARBA00022840"/>
    </source>
</evidence>
<dbReference type="GO" id="GO:0006189">
    <property type="term" value="P:'de novo' IMP biosynthetic process"/>
    <property type="evidence" value="ECO:0007669"/>
    <property type="project" value="UniProtKB-UniPathway"/>
</dbReference>
<evidence type="ECO:0000313" key="12">
    <source>
        <dbReference type="Proteomes" id="UP000001610"/>
    </source>
</evidence>
<feature type="region of interest" description="Disordered" evidence="9">
    <location>
        <begin position="121"/>
        <end position="157"/>
    </location>
</feature>
<dbReference type="AlphaFoldDB" id="G3JTJ8"/>
<evidence type="ECO:0000256" key="4">
    <source>
        <dbReference type="ARBA" id="ARBA00022598"/>
    </source>
</evidence>
<evidence type="ECO:0000256" key="9">
    <source>
        <dbReference type="SAM" id="MobiDB-lite"/>
    </source>
</evidence>
<evidence type="ECO:0000256" key="8">
    <source>
        <dbReference type="ARBA" id="ARBA00030409"/>
    </source>
</evidence>
<dbReference type="GeneID" id="18171141"/>
<comment type="pathway">
    <text evidence="1">Purine metabolism; IMP biosynthesis via de novo pathway; 5-amino-1-(5-phospho-D-ribosyl)imidazole-4-carboxamide from 5-amino-1-(5-phospho-D-ribosyl)imidazole-4-carboxylate: step 1/2.</text>
</comment>
<sequence>MATTGITTVKLQSLPLVASGKVRELYSVDDASLLMAVTDRISAYDEILSNGFDILRQRVTELKHHVISMSPPAEIVTTVERALLRGRCMHIRSLKVFPIEAIRPWLHHGLSLERILQERNCPRNPSSERTSALPGIPIGEKDENISPEQARKLVGDK</sequence>
<organism evidence="11 12">
    <name type="scientific">Cordyceps militaris (strain CM01)</name>
    <name type="common">Caterpillar fungus</name>
    <dbReference type="NCBI Taxonomy" id="983644"/>
    <lineage>
        <taxon>Eukaryota</taxon>
        <taxon>Fungi</taxon>
        <taxon>Dikarya</taxon>
        <taxon>Ascomycota</taxon>
        <taxon>Pezizomycotina</taxon>
        <taxon>Sordariomycetes</taxon>
        <taxon>Hypocreomycetidae</taxon>
        <taxon>Hypocreales</taxon>
        <taxon>Cordycipitaceae</taxon>
        <taxon>Cordyceps</taxon>
    </lineage>
</organism>
<dbReference type="HOGENOM" id="CLU_113228_0_0_1"/>
<keyword evidence="7" id="KW-0067">ATP-binding</keyword>
<dbReference type="GO" id="GO:0004639">
    <property type="term" value="F:phosphoribosylaminoimidazolesuccinocarboxamide synthase activity"/>
    <property type="evidence" value="ECO:0007669"/>
    <property type="project" value="UniProtKB-EC"/>
</dbReference>
<evidence type="ECO:0000256" key="1">
    <source>
        <dbReference type="ARBA" id="ARBA00004672"/>
    </source>
</evidence>
<accession>G3JTJ8</accession>
<dbReference type="InParanoid" id="G3JTJ8"/>
<dbReference type="KEGG" id="cmt:CCM_09138"/>
<dbReference type="PANTHER" id="PTHR43700">
    <property type="entry name" value="PHOSPHORIBOSYLAMINOIMIDAZOLE-SUCCINOCARBOXAMIDE SYNTHASE"/>
    <property type="match status" value="1"/>
</dbReference>
<reference evidence="11 12" key="1">
    <citation type="journal article" date="2011" name="Genome Biol.">
        <title>Genome sequence of the insect pathogenic fungus Cordyceps militaris, a valued traditional Chinese medicine.</title>
        <authorList>
            <person name="Zheng P."/>
            <person name="Xia Y."/>
            <person name="Xiao G."/>
            <person name="Xiong C."/>
            <person name="Hu X."/>
            <person name="Zhang S."/>
            <person name="Zheng H."/>
            <person name="Huang Y."/>
            <person name="Zhou Y."/>
            <person name="Wang S."/>
            <person name="Zhao G.P."/>
            <person name="Liu X."/>
            <person name="St Leger R.J."/>
            <person name="Wang C."/>
        </authorList>
    </citation>
    <scope>NUCLEOTIDE SEQUENCE [LARGE SCALE GENOMIC DNA]</scope>
    <source>
        <strain evidence="11 12">CM01</strain>
    </source>
</reference>
<dbReference type="SUPFAM" id="SSF56104">
    <property type="entry name" value="SAICAR synthase-like"/>
    <property type="match status" value="1"/>
</dbReference>
<dbReference type="GO" id="GO:0005737">
    <property type="term" value="C:cytoplasm"/>
    <property type="evidence" value="ECO:0007669"/>
    <property type="project" value="TreeGrafter"/>
</dbReference>
<evidence type="ECO:0000256" key="6">
    <source>
        <dbReference type="ARBA" id="ARBA00022755"/>
    </source>
</evidence>
<evidence type="ECO:0000256" key="5">
    <source>
        <dbReference type="ARBA" id="ARBA00022741"/>
    </source>
</evidence>
<keyword evidence="6" id="KW-0658">Purine biosynthesis</keyword>
<evidence type="ECO:0000256" key="3">
    <source>
        <dbReference type="ARBA" id="ARBA00016460"/>
    </source>
</evidence>
<keyword evidence="12" id="KW-1185">Reference proteome</keyword>
<dbReference type="InterPro" id="IPR028923">
    <property type="entry name" value="SAICAR_synt/ADE2_N"/>
</dbReference>
<proteinExistence type="predicted"/>
<gene>
    <name evidence="11" type="ORF">CCM_09138</name>
</gene>
<dbReference type="PANTHER" id="PTHR43700:SF1">
    <property type="entry name" value="PHOSPHORIBOSYLAMINOIMIDAZOLE-SUCCINOCARBOXAMIDE SYNTHASE"/>
    <property type="match status" value="1"/>
</dbReference>
<dbReference type="Pfam" id="PF01259">
    <property type="entry name" value="SAICAR_synt"/>
    <property type="match status" value="1"/>
</dbReference>
<protein>
    <recommendedName>
        <fullName evidence="3">Phosphoribosylaminoimidazole-succinocarboxamide synthase</fullName>
        <ecNumber evidence="2">6.3.2.6</ecNumber>
    </recommendedName>
    <alternativeName>
        <fullName evidence="8">SAICAR synthetase</fullName>
    </alternativeName>
</protein>
<feature type="domain" description="SAICAR synthetase/ADE2 N-terminal" evidence="10">
    <location>
        <begin position="17"/>
        <end position="110"/>
    </location>
</feature>
<evidence type="ECO:0000256" key="2">
    <source>
        <dbReference type="ARBA" id="ARBA00012217"/>
    </source>
</evidence>
<dbReference type="VEuPathDB" id="FungiDB:CCM_09138"/>